<evidence type="ECO:0000256" key="3">
    <source>
        <dbReference type="ARBA" id="ARBA00006958"/>
    </source>
</evidence>
<keyword evidence="5" id="KW-0479">Metal-binding</keyword>
<dbReference type="PANTHER" id="PTHR22930">
    <property type="match status" value="1"/>
</dbReference>
<protein>
    <submittedName>
        <fullName evidence="11">Nuclease HARBI1</fullName>
    </submittedName>
</protein>
<dbReference type="AlphaFoldDB" id="A0A9J7ES93"/>
<organism evidence="10 11">
    <name type="scientific">Spodoptera litura</name>
    <name type="common">Asian cotton leafworm</name>
    <dbReference type="NCBI Taxonomy" id="69820"/>
    <lineage>
        <taxon>Eukaryota</taxon>
        <taxon>Metazoa</taxon>
        <taxon>Ecdysozoa</taxon>
        <taxon>Arthropoda</taxon>
        <taxon>Hexapoda</taxon>
        <taxon>Insecta</taxon>
        <taxon>Pterygota</taxon>
        <taxon>Neoptera</taxon>
        <taxon>Endopterygota</taxon>
        <taxon>Lepidoptera</taxon>
        <taxon>Glossata</taxon>
        <taxon>Ditrysia</taxon>
        <taxon>Noctuoidea</taxon>
        <taxon>Noctuidae</taxon>
        <taxon>Amphipyrinae</taxon>
        <taxon>Spodoptera</taxon>
    </lineage>
</organism>
<feature type="domain" description="DDE Tnp4" evidence="8">
    <location>
        <begin position="148"/>
        <end position="303"/>
    </location>
</feature>
<dbReference type="Pfam" id="PF13359">
    <property type="entry name" value="DDE_Tnp_4"/>
    <property type="match status" value="1"/>
</dbReference>
<dbReference type="GO" id="GO:0004518">
    <property type="term" value="F:nuclease activity"/>
    <property type="evidence" value="ECO:0007669"/>
    <property type="project" value="UniProtKB-KW"/>
</dbReference>
<evidence type="ECO:0000256" key="4">
    <source>
        <dbReference type="ARBA" id="ARBA00022722"/>
    </source>
</evidence>
<dbReference type="InterPro" id="IPR045249">
    <property type="entry name" value="HARBI1-like"/>
</dbReference>
<sequence>MTAEAAEMDRREEERKNLLLRRKLLSASLISDTHFVQRYRLTKEAYKFLCETLRNHTNLRSSQRVSLETKVLCALLFFANGDYQRVVGTANCYSQEAISRFVHQVTEALNHPEVLKNFIKFPTTREAREQVKQSFYNMYGFPGVLGCVDGSHFRIVKPKKDIEHLFYCRKHYHSINVQMVCDHRGLIMNINPKYGGASHDAFVWENSLVNQHMQTLHQSGESVWLLGDSGYPQRPWLMTPYSQPGPGTSAETYNMVHSRARVIIENTFGRLKNRWRCVCKDRVLHYKPEKCAHIIIACCVLHNICVNFNVPDYETEPETTGHEDFIREESAPHEDSSLLTLGRLIRDRVASRVRLIN</sequence>
<comment type="similarity">
    <text evidence="3">Belongs to the HARBI1 family.</text>
</comment>
<dbReference type="GeneID" id="111361130"/>
<gene>
    <name evidence="11" type="primary">LOC111361130</name>
</gene>
<keyword evidence="10" id="KW-1185">Reference proteome</keyword>
<dbReference type="Pfam" id="PF26138">
    <property type="entry name" value="DUF8040"/>
    <property type="match status" value="1"/>
</dbReference>
<evidence type="ECO:0000256" key="5">
    <source>
        <dbReference type="ARBA" id="ARBA00022723"/>
    </source>
</evidence>
<dbReference type="GO" id="GO:0016787">
    <property type="term" value="F:hydrolase activity"/>
    <property type="evidence" value="ECO:0007669"/>
    <property type="project" value="UniProtKB-KW"/>
</dbReference>
<evidence type="ECO:0000313" key="10">
    <source>
        <dbReference type="Proteomes" id="UP000301870"/>
    </source>
</evidence>
<keyword evidence="6" id="KW-0378">Hydrolase</keyword>
<accession>A0A9J7ES93</accession>
<dbReference type="PANTHER" id="PTHR22930:SF289">
    <property type="entry name" value="DDE TNP4 DOMAIN-CONTAINING PROTEIN-RELATED"/>
    <property type="match status" value="1"/>
</dbReference>
<proteinExistence type="inferred from homology"/>
<evidence type="ECO:0000313" key="11">
    <source>
        <dbReference type="RefSeq" id="XP_022833282.1"/>
    </source>
</evidence>
<evidence type="ECO:0000256" key="7">
    <source>
        <dbReference type="ARBA" id="ARBA00023242"/>
    </source>
</evidence>
<reference evidence="11" key="1">
    <citation type="submission" date="2025-08" db="UniProtKB">
        <authorList>
            <consortium name="RefSeq"/>
        </authorList>
    </citation>
    <scope>IDENTIFICATION</scope>
    <source>
        <strain evidence="11">Ishihara</strain>
        <tissue evidence="11">Whole body</tissue>
    </source>
</reference>
<dbReference type="Proteomes" id="UP000301870">
    <property type="component" value="Chromosome Z"/>
</dbReference>
<comment type="subcellular location">
    <subcellularLocation>
        <location evidence="2">Nucleus</location>
    </subcellularLocation>
</comment>
<dbReference type="OrthoDB" id="7533242at2759"/>
<evidence type="ECO:0000259" key="9">
    <source>
        <dbReference type="Pfam" id="PF26138"/>
    </source>
</evidence>
<evidence type="ECO:0000256" key="1">
    <source>
        <dbReference type="ARBA" id="ARBA00001968"/>
    </source>
</evidence>
<keyword evidence="7" id="KW-0539">Nucleus</keyword>
<feature type="domain" description="DUF8040" evidence="9">
    <location>
        <begin position="33"/>
        <end position="109"/>
    </location>
</feature>
<keyword evidence="4" id="KW-0540">Nuclease</keyword>
<evidence type="ECO:0000256" key="2">
    <source>
        <dbReference type="ARBA" id="ARBA00004123"/>
    </source>
</evidence>
<evidence type="ECO:0000256" key="6">
    <source>
        <dbReference type="ARBA" id="ARBA00022801"/>
    </source>
</evidence>
<dbReference type="InterPro" id="IPR027806">
    <property type="entry name" value="HARBI1_dom"/>
</dbReference>
<dbReference type="GO" id="GO:0046872">
    <property type="term" value="F:metal ion binding"/>
    <property type="evidence" value="ECO:0007669"/>
    <property type="project" value="UniProtKB-KW"/>
</dbReference>
<name>A0A9J7ES93_SPOLT</name>
<dbReference type="RefSeq" id="XP_022833282.1">
    <property type="nucleotide sequence ID" value="XM_022977514.1"/>
</dbReference>
<dbReference type="GO" id="GO:0005634">
    <property type="term" value="C:nucleus"/>
    <property type="evidence" value="ECO:0007669"/>
    <property type="project" value="UniProtKB-SubCell"/>
</dbReference>
<dbReference type="KEGG" id="sliu:111361130"/>
<evidence type="ECO:0000259" key="8">
    <source>
        <dbReference type="Pfam" id="PF13359"/>
    </source>
</evidence>
<comment type="cofactor">
    <cofactor evidence="1">
        <name>a divalent metal cation</name>
        <dbReference type="ChEBI" id="CHEBI:60240"/>
    </cofactor>
</comment>
<dbReference type="InterPro" id="IPR058353">
    <property type="entry name" value="DUF8040"/>
</dbReference>